<evidence type="ECO:0000313" key="15">
    <source>
        <dbReference type="Proteomes" id="UP000190140"/>
    </source>
</evidence>
<keyword evidence="6" id="KW-0021">Allosteric enzyme</keyword>
<evidence type="ECO:0000256" key="3">
    <source>
        <dbReference type="ARBA" id="ARBA00004496"/>
    </source>
</evidence>
<evidence type="ECO:0000256" key="8">
    <source>
        <dbReference type="ARBA" id="ARBA00022679"/>
    </source>
</evidence>
<evidence type="ECO:0000256" key="2">
    <source>
        <dbReference type="ARBA" id="ARBA00001933"/>
    </source>
</evidence>
<keyword evidence="9 12" id="KW-0663">Pyridoxal phosphate</keyword>
<keyword evidence="8 13" id="KW-0808">Transferase</keyword>
<gene>
    <name evidence="14" type="primary">glgP</name>
    <name evidence="14" type="ORF">CLOTH_03440</name>
</gene>
<dbReference type="Pfam" id="PF00343">
    <property type="entry name" value="Phosphorylase"/>
    <property type="match status" value="1"/>
</dbReference>
<protein>
    <recommendedName>
        <fullName evidence="13">Alpha-1,4 glucan phosphorylase</fullName>
        <ecNumber evidence="13">2.4.1.1</ecNumber>
    </recommendedName>
</protein>
<dbReference type="FunFam" id="3.40.50.2000:FF:000153">
    <property type="entry name" value="Alpha-1,4 glucan phosphorylase"/>
    <property type="match status" value="1"/>
</dbReference>
<dbReference type="STRING" id="29349.CLOTH_03440"/>
<evidence type="ECO:0000256" key="10">
    <source>
        <dbReference type="ARBA" id="ARBA00023277"/>
    </source>
</evidence>
<sequence length="805" mass="93197">MNITKSEFKEKYLKLLQTVRGKNINDATKLDKYLALCSLVKEYIYTNWVKTNEEYIKEGKKQVHYFSMEFLMGKLLVSNLINLGIKDICERGLSELGINLSEIEEVEVDMGLGNGGLGRLAACFLDSMASIDVPGHGCGIRYNYGLFKQRIVDGYQVECPDNWLENENIWEIKRKDESVEVKFYGNVIMKYENNRLSFVHENYESVIATPYDIPIVGYHNSRVNTLRLWSASAEDEFDYELFSSGEYVKAFENKHKADAICNLLYPNDNCEQGRILRLKQEYFFVCAGIKSIVRNYKKTGNSIYDFSKYVSIHINDTHPALAVPELMRVLVDEENLDWDEAWEITKNTISYTNHTIMSEALEKWNVELFQSLLPRIYMIVEEINRRFCKELIENHHLDQNKIRNMSIISDNLVKMANLAIVGSYSVNGVAQLHTEILKKKELNDFYSIYPYKFNNKTNGITHRRWLLKCNPLLSELITETIGSEWIYDPMRLIDLLKYKDDKSLQERIYNIKRKNKDNLARIIKDKYSIDIDTDSIFDVHIKRIHEYKRQTLNIFHVMYLYNILLENPNLDITPRTFIFSGKAAPGYYMAKKIIKLINSVAYKINNDKRIKDKIKVVFMENYGVSLAENIIPASNVSEQISTTTKEASGTGNMKFMMNGAITIATLDGANIEIAKAIGEENIVLFGLKAKEFYELSNSGKYNSKDIYNNDIRINKVISSLIDGSLVDDRNEFYSIYDSVLYGNDPYFVLKDFEAYSKAHQQIDVLYKNQSKWSEMSLVNIAHSGIFSSDNTIYEYAKGIWNVDHS</sequence>
<dbReference type="FunFam" id="3.40.50.2000:FF:000003">
    <property type="entry name" value="Alpha-1,4 glucan phosphorylase"/>
    <property type="match status" value="1"/>
</dbReference>
<dbReference type="InterPro" id="IPR035090">
    <property type="entry name" value="Pyridoxal_P_attach_site"/>
</dbReference>
<evidence type="ECO:0000256" key="5">
    <source>
        <dbReference type="ARBA" id="ARBA00022490"/>
    </source>
</evidence>
<dbReference type="AlphaFoldDB" id="A0A1V4IAP0"/>
<comment type="subcellular location">
    <subcellularLocation>
        <location evidence="3">Cytoplasm</location>
    </subcellularLocation>
</comment>
<evidence type="ECO:0000256" key="4">
    <source>
        <dbReference type="ARBA" id="ARBA00006047"/>
    </source>
</evidence>
<dbReference type="NCBIfam" id="TIGR02093">
    <property type="entry name" value="P_ylase"/>
    <property type="match status" value="1"/>
</dbReference>
<dbReference type="CDD" id="cd04300">
    <property type="entry name" value="GT35_Glycogen_Phosphorylase"/>
    <property type="match status" value="1"/>
</dbReference>
<evidence type="ECO:0000256" key="6">
    <source>
        <dbReference type="ARBA" id="ARBA00022533"/>
    </source>
</evidence>
<evidence type="ECO:0000256" key="12">
    <source>
        <dbReference type="PIRSR" id="PIRSR000460-1"/>
    </source>
</evidence>
<dbReference type="EC" id="2.4.1.1" evidence="13"/>
<dbReference type="GO" id="GO:0005737">
    <property type="term" value="C:cytoplasm"/>
    <property type="evidence" value="ECO:0007669"/>
    <property type="project" value="UniProtKB-SubCell"/>
</dbReference>
<comment type="catalytic activity">
    <reaction evidence="1 13">
        <text>[(1-&gt;4)-alpha-D-glucosyl](n) + phosphate = [(1-&gt;4)-alpha-D-glucosyl](n-1) + alpha-D-glucose 1-phosphate</text>
        <dbReference type="Rhea" id="RHEA:41732"/>
        <dbReference type="Rhea" id="RHEA-COMP:9584"/>
        <dbReference type="Rhea" id="RHEA-COMP:9586"/>
        <dbReference type="ChEBI" id="CHEBI:15444"/>
        <dbReference type="ChEBI" id="CHEBI:43474"/>
        <dbReference type="ChEBI" id="CHEBI:58601"/>
        <dbReference type="EC" id="2.4.1.1"/>
    </reaction>
</comment>
<dbReference type="GO" id="GO:0005980">
    <property type="term" value="P:glycogen catabolic process"/>
    <property type="evidence" value="ECO:0007669"/>
    <property type="project" value="TreeGrafter"/>
</dbReference>
<organism evidence="14 15">
    <name type="scientific">Alkalithermobacter paradoxus</name>
    <dbReference type="NCBI Taxonomy" id="29349"/>
    <lineage>
        <taxon>Bacteria</taxon>
        <taxon>Bacillati</taxon>
        <taxon>Bacillota</taxon>
        <taxon>Clostridia</taxon>
        <taxon>Peptostreptococcales</taxon>
        <taxon>Tepidibacteraceae</taxon>
        <taxon>Alkalithermobacter</taxon>
    </lineage>
</organism>
<proteinExistence type="inferred from homology"/>
<dbReference type="SUPFAM" id="SSF53756">
    <property type="entry name" value="UDP-Glycosyltransferase/glycogen phosphorylase"/>
    <property type="match status" value="1"/>
</dbReference>
<reference evidence="14 15" key="1">
    <citation type="submission" date="2017-03" db="EMBL/GenBank/DDBJ databases">
        <title>Genome sequence of Clostridium thermoalcaliphilum DSM 7309.</title>
        <authorList>
            <person name="Poehlein A."/>
            <person name="Daniel R."/>
        </authorList>
    </citation>
    <scope>NUCLEOTIDE SEQUENCE [LARGE SCALE GENOMIC DNA]</scope>
    <source>
        <strain evidence="14 15">DSM 7309</strain>
    </source>
</reference>
<dbReference type="PANTHER" id="PTHR11468">
    <property type="entry name" value="GLYCOGEN PHOSPHORYLASE"/>
    <property type="match status" value="1"/>
</dbReference>
<comment type="function">
    <text evidence="13">Allosteric enzyme that catalyzes the rate-limiting step in glycogen catabolism, the phosphorolytic cleavage of glycogen to produce glucose-1-phosphate, and plays a central role in maintaining cellular and organismal glucose homeostasis.</text>
</comment>
<dbReference type="GO" id="GO:0008184">
    <property type="term" value="F:glycogen phosphorylase activity"/>
    <property type="evidence" value="ECO:0007669"/>
    <property type="project" value="InterPro"/>
</dbReference>
<evidence type="ECO:0000256" key="9">
    <source>
        <dbReference type="ARBA" id="ARBA00022898"/>
    </source>
</evidence>
<comment type="caution">
    <text evidence="14">The sequence shown here is derived from an EMBL/GenBank/DDBJ whole genome shotgun (WGS) entry which is preliminary data.</text>
</comment>
<evidence type="ECO:0000256" key="1">
    <source>
        <dbReference type="ARBA" id="ARBA00001275"/>
    </source>
</evidence>
<dbReference type="PROSITE" id="PS00102">
    <property type="entry name" value="PHOSPHORYLASE"/>
    <property type="match status" value="1"/>
</dbReference>
<keyword evidence="10 13" id="KW-0119">Carbohydrate metabolism</keyword>
<dbReference type="InterPro" id="IPR011833">
    <property type="entry name" value="Glycg_phsphrylas"/>
</dbReference>
<name>A0A1V4IAP0_9FIRM</name>
<evidence type="ECO:0000313" key="14">
    <source>
        <dbReference type="EMBL" id="OPJ57062.1"/>
    </source>
</evidence>
<feature type="modified residue" description="N6-(pyridoxal phosphate)lysine" evidence="12">
    <location>
        <position position="654"/>
    </location>
</feature>
<keyword evidence="7 13" id="KW-0328">Glycosyltransferase</keyword>
<keyword evidence="5" id="KW-0963">Cytoplasm</keyword>
<dbReference type="PANTHER" id="PTHR11468:SF3">
    <property type="entry name" value="GLYCOGEN PHOSPHORYLASE, LIVER FORM"/>
    <property type="match status" value="1"/>
</dbReference>
<comment type="similarity">
    <text evidence="4 13">Belongs to the glycogen phosphorylase family.</text>
</comment>
<evidence type="ECO:0000256" key="7">
    <source>
        <dbReference type="ARBA" id="ARBA00022676"/>
    </source>
</evidence>
<dbReference type="Proteomes" id="UP000190140">
    <property type="component" value="Unassembled WGS sequence"/>
</dbReference>
<comment type="cofactor">
    <cofactor evidence="2 13">
        <name>pyridoxal 5'-phosphate</name>
        <dbReference type="ChEBI" id="CHEBI:597326"/>
    </cofactor>
</comment>
<dbReference type="Gene3D" id="3.40.50.2000">
    <property type="entry name" value="Glycogen Phosphorylase B"/>
    <property type="match status" value="2"/>
</dbReference>
<accession>A0A1V4IAP0</accession>
<dbReference type="EMBL" id="MZGW01000001">
    <property type="protein sequence ID" value="OPJ57062.1"/>
    <property type="molecule type" value="Genomic_DNA"/>
</dbReference>
<dbReference type="InterPro" id="IPR000811">
    <property type="entry name" value="Glyco_trans_35"/>
</dbReference>
<comment type="function">
    <text evidence="11">Phosphorylase is an important allosteric enzyme in carbohydrate metabolism. Enzymes from different sources differ in their regulatory mechanisms and in their natural substrates. However, all known phosphorylases share catalytic and structural properties.</text>
</comment>
<keyword evidence="15" id="KW-1185">Reference proteome</keyword>
<evidence type="ECO:0000256" key="13">
    <source>
        <dbReference type="RuleBase" id="RU000587"/>
    </source>
</evidence>
<dbReference type="PIRSF" id="PIRSF000460">
    <property type="entry name" value="Pprylas_GlgP"/>
    <property type="match status" value="1"/>
</dbReference>
<dbReference type="OrthoDB" id="9760804at2"/>
<dbReference type="GO" id="GO:0030170">
    <property type="term" value="F:pyridoxal phosphate binding"/>
    <property type="evidence" value="ECO:0007669"/>
    <property type="project" value="InterPro"/>
</dbReference>
<dbReference type="RefSeq" id="WP_079410615.1">
    <property type="nucleotide sequence ID" value="NZ_MZGW01000001.1"/>
</dbReference>
<evidence type="ECO:0000256" key="11">
    <source>
        <dbReference type="ARBA" id="ARBA00025174"/>
    </source>
</evidence>